<gene>
    <name evidence="1" type="ORF">EVEC_LOCUS954</name>
</gene>
<organism evidence="3">
    <name type="scientific">Enterobius vermicularis</name>
    <name type="common">Human pinworm</name>
    <dbReference type="NCBI Taxonomy" id="51028"/>
    <lineage>
        <taxon>Eukaryota</taxon>
        <taxon>Metazoa</taxon>
        <taxon>Ecdysozoa</taxon>
        <taxon>Nematoda</taxon>
        <taxon>Chromadorea</taxon>
        <taxon>Rhabditida</taxon>
        <taxon>Spirurina</taxon>
        <taxon>Oxyuridomorpha</taxon>
        <taxon>Oxyuroidea</taxon>
        <taxon>Oxyuridae</taxon>
        <taxon>Enterobius</taxon>
    </lineage>
</organism>
<reference evidence="3" key="1">
    <citation type="submission" date="2017-02" db="UniProtKB">
        <authorList>
            <consortium name="WormBaseParasite"/>
        </authorList>
    </citation>
    <scope>IDENTIFICATION</scope>
</reference>
<accession>A0A0N4UV03</accession>
<evidence type="ECO:0000313" key="2">
    <source>
        <dbReference type="Proteomes" id="UP000274131"/>
    </source>
</evidence>
<dbReference type="EMBL" id="UXUI01007152">
    <property type="protein sequence ID" value="VDD85811.1"/>
    <property type="molecule type" value="Genomic_DNA"/>
</dbReference>
<sequence length="147" mass="16711">MLLYLRRKDIANFITVTNPLFKVDPQLFPEEMPINQTGVRHSTAERFCVERVQGHMIAPSDTNEFEFLYNNYLWGNEPASVESIMLSKYTSNLRSYSEMTITNQGRKVAADMPRYSQCSASEANSIQYFGLIIRAKEGGDAAHYAAL</sequence>
<proteinExistence type="predicted"/>
<name>A0A0N4UV03_ENTVE</name>
<keyword evidence="2" id="KW-1185">Reference proteome</keyword>
<evidence type="ECO:0000313" key="1">
    <source>
        <dbReference type="EMBL" id="VDD85811.1"/>
    </source>
</evidence>
<reference evidence="1 2" key="2">
    <citation type="submission" date="2018-10" db="EMBL/GenBank/DDBJ databases">
        <authorList>
            <consortium name="Pathogen Informatics"/>
        </authorList>
    </citation>
    <scope>NUCLEOTIDE SEQUENCE [LARGE SCALE GENOMIC DNA]</scope>
</reference>
<dbReference type="WBParaSite" id="EVEC_0000124601-mRNA-1">
    <property type="protein sequence ID" value="EVEC_0000124601-mRNA-1"/>
    <property type="gene ID" value="EVEC_0000124601"/>
</dbReference>
<dbReference type="AlphaFoldDB" id="A0A0N4UV03"/>
<dbReference type="Proteomes" id="UP000274131">
    <property type="component" value="Unassembled WGS sequence"/>
</dbReference>
<evidence type="ECO:0000313" key="3">
    <source>
        <dbReference type="WBParaSite" id="EVEC_0000124601-mRNA-1"/>
    </source>
</evidence>
<protein>
    <submittedName>
        <fullName evidence="3">VASt domain-containing protein</fullName>
    </submittedName>
</protein>